<reference evidence="1 2" key="2">
    <citation type="journal article" date="2016" name="ISME J.">
        <title>Physiological and genomic characterization of two novel marine thaumarchaeal strains indicates niche differentiation.</title>
        <authorList>
            <person name="Bayer B."/>
            <person name="Vojvoda J."/>
            <person name="Offre P."/>
            <person name="Alves R.J."/>
            <person name="Elisabeth N.H."/>
            <person name="Garcia J.A."/>
            <person name="Volland J.M."/>
            <person name="Srivastava A."/>
            <person name="Schleper C."/>
            <person name="Herndl G.J."/>
        </authorList>
    </citation>
    <scope>NUCLEOTIDE SEQUENCE [LARGE SCALE GENOMIC DNA]</scope>
    <source>
        <strain evidence="1 2">D3C</strain>
    </source>
</reference>
<protein>
    <submittedName>
        <fullName evidence="1">Uncharacterized protein</fullName>
    </submittedName>
</protein>
<dbReference type="KEGG" id="nid:NPIRD3C_1299"/>
<organism evidence="1 2">
    <name type="scientific">Nitrosopumilus piranensis</name>
    <dbReference type="NCBI Taxonomy" id="1582439"/>
    <lineage>
        <taxon>Archaea</taxon>
        <taxon>Nitrososphaerota</taxon>
        <taxon>Nitrososphaeria</taxon>
        <taxon>Nitrosopumilales</taxon>
        <taxon>Nitrosopumilaceae</taxon>
        <taxon>Nitrosopumilus</taxon>
    </lineage>
</organism>
<dbReference type="Proteomes" id="UP000032027">
    <property type="component" value="Chromosome"/>
</dbReference>
<dbReference type="EMBL" id="CP010868">
    <property type="protein sequence ID" value="AJM92511.1"/>
    <property type="molecule type" value="Genomic_DNA"/>
</dbReference>
<evidence type="ECO:0000313" key="2">
    <source>
        <dbReference type="Proteomes" id="UP000032027"/>
    </source>
</evidence>
<gene>
    <name evidence="1" type="ORF">NPIRD3C_1299</name>
</gene>
<name>A0A0C5BW68_9ARCH</name>
<evidence type="ECO:0000313" key="1">
    <source>
        <dbReference type="EMBL" id="AJM92511.1"/>
    </source>
</evidence>
<reference evidence="2" key="1">
    <citation type="submission" date="2015-02" db="EMBL/GenBank/DDBJ databases">
        <title>Characterization of two novel Thaumarchaeota isolated from the Northern Adriatic Sea.</title>
        <authorList>
            <person name="Bayer B."/>
            <person name="Vojvoda J."/>
            <person name="Offre P."/>
            <person name="Srivastava A."/>
            <person name="Elisabeth N."/>
            <person name="Garcia J.A.L."/>
            <person name="Schleper C."/>
            <person name="Herndl G.J."/>
        </authorList>
    </citation>
    <scope>NUCLEOTIDE SEQUENCE [LARGE SCALE GENOMIC DNA]</scope>
    <source>
        <strain evidence="2">D3C</strain>
    </source>
</reference>
<reference evidence="1 2" key="3">
    <citation type="journal article" date="2019" name="Int. J. Syst. Evol. Microbiol.">
        <title>Nitrosopumilus adriaticus sp. nov. and Nitrosopumilus piranensis sp. nov., two ammonia-oxidizing archaea from the Adriatic Sea and members of the class Nitrososphaeria.</title>
        <authorList>
            <person name="Bayer B."/>
            <person name="Vojvoda J."/>
            <person name="Reinthaler T."/>
            <person name="Reyes C."/>
            <person name="Pinto M."/>
            <person name="Herndl G.J."/>
        </authorList>
    </citation>
    <scope>NUCLEOTIDE SEQUENCE [LARGE SCALE GENOMIC DNA]</scope>
    <source>
        <strain evidence="1 2">D3C</strain>
    </source>
</reference>
<keyword evidence="2" id="KW-1185">Reference proteome</keyword>
<sequence length="24" mass="2972">MEKIPNHNLIILKYLNHPQENERK</sequence>
<dbReference type="HOGENOM" id="CLU_3420732_0_0_2"/>
<accession>A0A0C5BW68</accession>
<dbReference type="AlphaFoldDB" id="A0A0C5BW68"/>
<proteinExistence type="predicted"/>